<dbReference type="SUPFAM" id="SSF88946">
    <property type="entry name" value="Sigma2 domain of RNA polymerase sigma factors"/>
    <property type="match status" value="1"/>
</dbReference>
<evidence type="ECO:0000259" key="1">
    <source>
        <dbReference type="Pfam" id="PF04542"/>
    </source>
</evidence>
<evidence type="ECO:0000259" key="3">
    <source>
        <dbReference type="Pfam" id="PF20239"/>
    </source>
</evidence>
<feature type="domain" description="DUF6596" evidence="3">
    <location>
        <begin position="195"/>
        <end position="295"/>
    </location>
</feature>
<sequence length="426" mass="49234">MSEQFNINKLTDHLFRREAGKMSAILIKIFGTENLQLSEDVIQETFINAMRVWSLNGIPDSPSAWLMRAAKNKAIDFIRKNKFSRSIDFSDPERMLLQSEYTLTSTIDKLWNEDEITDDLLRMMFACCHEELSEENQITLMLKILCGFSTAEIAKAFVTSEDTVSKRLYRAKEFFRTKKIKPEFPPASHLKDKTGTVLRTIYLLFNEGYSSTHADKLIRKDLLDQSMYLCNLLCVHSSTQLPETFAAMALMCFHAARINSRIDEHHEIILLQNQDRGKWDRSLIDKGYDYLNKAAFGNEINSYHIEAAIAYEHCISPSFEQTNWKNILRYYDMLAAINPSSIVLLNRLTVIFKVYGAEQTLKEVEQALCNKEWQKNYLYHSLMGDVYACKDFNKAKAFYETAIGMTKSDAEKKLLNKKISQLALKT</sequence>
<dbReference type="Pfam" id="PF20239">
    <property type="entry name" value="DUF6596"/>
    <property type="match status" value="1"/>
</dbReference>
<dbReference type="Proteomes" id="UP001560573">
    <property type="component" value="Unassembled WGS sequence"/>
</dbReference>
<dbReference type="PANTHER" id="PTHR47756">
    <property type="entry name" value="BLL6612 PROTEIN-RELATED"/>
    <property type="match status" value="1"/>
</dbReference>
<dbReference type="Gene3D" id="1.10.10.10">
    <property type="entry name" value="Winged helix-like DNA-binding domain superfamily/Winged helix DNA-binding domain"/>
    <property type="match status" value="1"/>
</dbReference>
<gene>
    <name evidence="4" type="ORF">QTN47_09435</name>
</gene>
<keyword evidence="5" id="KW-1185">Reference proteome</keyword>
<name>A0ABV3ZCV7_9BACT</name>
<dbReference type="SUPFAM" id="SSF88659">
    <property type="entry name" value="Sigma3 and sigma4 domains of RNA polymerase sigma factors"/>
    <property type="match status" value="1"/>
</dbReference>
<protein>
    <submittedName>
        <fullName evidence="4">Sigma-70 family RNA polymerase sigma factor</fullName>
    </submittedName>
</protein>
<evidence type="ECO:0000313" key="5">
    <source>
        <dbReference type="Proteomes" id="UP001560573"/>
    </source>
</evidence>
<dbReference type="RefSeq" id="WP_369329119.1">
    <property type="nucleotide sequence ID" value="NZ_JAULBC010000002.1"/>
</dbReference>
<proteinExistence type="predicted"/>
<dbReference type="Pfam" id="PF04542">
    <property type="entry name" value="Sigma70_r2"/>
    <property type="match status" value="1"/>
</dbReference>
<dbReference type="InterPro" id="IPR007627">
    <property type="entry name" value="RNA_pol_sigma70_r2"/>
</dbReference>
<dbReference type="InterPro" id="IPR013324">
    <property type="entry name" value="RNA_pol_sigma_r3/r4-like"/>
</dbReference>
<comment type="caution">
    <text evidence="4">The sequence shown here is derived from an EMBL/GenBank/DDBJ whole genome shotgun (WGS) entry which is preliminary data.</text>
</comment>
<dbReference type="PANTHER" id="PTHR47756:SF2">
    <property type="entry name" value="BLL6612 PROTEIN"/>
    <property type="match status" value="1"/>
</dbReference>
<dbReference type="InterPro" id="IPR046531">
    <property type="entry name" value="DUF6596"/>
</dbReference>
<dbReference type="EMBL" id="JAULBC010000002">
    <property type="protein sequence ID" value="MEX6687714.1"/>
    <property type="molecule type" value="Genomic_DNA"/>
</dbReference>
<evidence type="ECO:0000259" key="2">
    <source>
        <dbReference type="Pfam" id="PF08281"/>
    </source>
</evidence>
<dbReference type="Pfam" id="PF08281">
    <property type="entry name" value="Sigma70_r4_2"/>
    <property type="match status" value="1"/>
</dbReference>
<dbReference type="Gene3D" id="1.10.1740.10">
    <property type="match status" value="1"/>
</dbReference>
<dbReference type="InterPro" id="IPR013249">
    <property type="entry name" value="RNA_pol_sigma70_r4_t2"/>
</dbReference>
<reference evidence="4 5" key="1">
    <citation type="submission" date="2023-07" db="EMBL/GenBank/DDBJ databases">
        <authorList>
            <person name="Lian W.-H."/>
        </authorList>
    </citation>
    <scope>NUCLEOTIDE SEQUENCE [LARGE SCALE GENOMIC DNA]</scope>
    <source>
        <strain evidence="4 5">SYSU DXS3180</strain>
    </source>
</reference>
<feature type="domain" description="RNA polymerase sigma-70 region 2" evidence="1">
    <location>
        <begin position="15"/>
        <end position="82"/>
    </location>
</feature>
<evidence type="ECO:0000313" key="4">
    <source>
        <dbReference type="EMBL" id="MEX6687714.1"/>
    </source>
</evidence>
<dbReference type="InterPro" id="IPR036388">
    <property type="entry name" value="WH-like_DNA-bd_sf"/>
</dbReference>
<dbReference type="NCBIfam" id="TIGR02937">
    <property type="entry name" value="sigma70-ECF"/>
    <property type="match status" value="1"/>
</dbReference>
<dbReference type="InterPro" id="IPR014284">
    <property type="entry name" value="RNA_pol_sigma-70_dom"/>
</dbReference>
<feature type="domain" description="RNA polymerase sigma factor 70 region 4 type 2" evidence="2">
    <location>
        <begin position="123"/>
        <end position="173"/>
    </location>
</feature>
<accession>A0ABV3ZCV7</accession>
<organism evidence="4 5">
    <name type="scientific">Danxiaibacter flavus</name>
    <dbReference type="NCBI Taxonomy" id="3049108"/>
    <lineage>
        <taxon>Bacteria</taxon>
        <taxon>Pseudomonadati</taxon>
        <taxon>Bacteroidota</taxon>
        <taxon>Chitinophagia</taxon>
        <taxon>Chitinophagales</taxon>
        <taxon>Chitinophagaceae</taxon>
        <taxon>Danxiaibacter</taxon>
    </lineage>
</organism>
<dbReference type="InterPro" id="IPR013325">
    <property type="entry name" value="RNA_pol_sigma_r2"/>
</dbReference>